<keyword evidence="2" id="KW-1185">Reference proteome</keyword>
<accession>A0A8J4TQM9</accession>
<proteinExistence type="predicted"/>
<name>A0A8J4TQM9_CLAMG</name>
<evidence type="ECO:0000313" key="1">
    <source>
        <dbReference type="EMBL" id="KAF5895429.1"/>
    </source>
</evidence>
<protein>
    <submittedName>
        <fullName evidence="1">Uncharacterized protein</fullName>
    </submittedName>
</protein>
<evidence type="ECO:0000313" key="2">
    <source>
        <dbReference type="Proteomes" id="UP000727407"/>
    </source>
</evidence>
<comment type="caution">
    <text evidence="1">The sequence shown here is derived from an EMBL/GenBank/DDBJ whole genome shotgun (WGS) entry which is preliminary data.</text>
</comment>
<feature type="non-terminal residue" evidence="1">
    <location>
        <position position="1"/>
    </location>
</feature>
<organism evidence="1 2">
    <name type="scientific">Clarias magur</name>
    <name type="common">Asian catfish</name>
    <name type="synonym">Macropteronotus magur</name>
    <dbReference type="NCBI Taxonomy" id="1594786"/>
    <lineage>
        <taxon>Eukaryota</taxon>
        <taxon>Metazoa</taxon>
        <taxon>Chordata</taxon>
        <taxon>Craniata</taxon>
        <taxon>Vertebrata</taxon>
        <taxon>Euteleostomi</taxon>
        <taxon>Actinopterygii</taxon>
        <taxon>Neopterygii</taxon>
        <taxon>Teleostei</taxon>
        <taxon>Ostariophysi</taxon>
        <taxon>Siluriformes</taxon>
        <taxon>Clariidae</taxon>
        <taxon>Clarias</taxon>
    </lineage>
</organism>
<gene>
    <name evidence="1" type="ORF">DAT39_014859</name>
</gene>
<dbReference type="AlphaFoldDB" id="A0A8J4TQM9"/>
<feature type="non-terminal residue" evidence="1">
    <location>
        <position position="56"/>
    </location>
</feature>
<reference evidence="1" key="1">
    <citation type="submission" date="2020-07" db="EMBL/GenBank/DDBJ databases">
        <title>Clarias magur genome sequencing, assembly and annotation.</title>
        <authorList>
            <person name="Kushwaha B."/>
            <person name="Kumar R."/>
            <person name="Das P."/>
            <person name="Joshi C.G."/>
            <person name="Kumar D."/>
            <person name="Nagpure N.S."/>
            <person name="Pandey M."/>
            <person name="Agarwal S."/>
            <person name="Srivastava S."/>
            <person name="Singh M."/>
            <person name="Sahoo L."/>
            <person name="Jayasankar P."/>
            <person name="Meher P.K."/>
            <person name="Koringa P.G."/>
            <person name="Iquebal M.A."/>
            <person name="Das S.P."/>
            <person name="Bit A."/>
            <person name="Patnaik S."/>
            <person name="Patel N."/>
            <person name="Shah T.M."/>
            <person name="Hinsu A."/>
            <person name="Jena J.K."/>
        </authorList>
    </citation>
    <scope>NUCLEOTIDE SEQUENCE</scope>
    <source>
        <strain evidence="1">CIFAMagur01</strain>
        <tissue evidence="1">Testis</tissue>
    </source>
</reference>
<dbReference type="EMBL" id="QNUK01000323">
    <property type="protein sequence ID" value="KAF5895429.1"/>
    <property type="molecule type" value="Genomic_DNA"/>
</dbReference>
<dbReference type="Proteomes" id="UP000727407">
    <property type="component" value="Unassembled WGS sequence"/>
</dbReference>
<sequence length="56" mass="6270">QSSVSFGVRSKSLHRVPIQGARAVFDPYQSTIPTRIATHSHRRSTVCFSIQFKPAK</sequence>